<protein>
    <recommendedName>
        <fullName evidence="5">Plastid lipid-associated protein/fibrillin conserved domain-containing protein</fullName>
    </recommendedName>
</protein>
<dbReference type="Gene3D" id="1.20.120.20">
    <property type="entry name" value="Apolipoprotein"/>
    <property type="match status" value="1"/>
</dbReference>
<comment type="caution">
    <text evidence="6">The sequence shown here is derived from an EMBL/GenBank/DDBJ whole genome shotgun (WGS) entry which is preliminary data.</text>
</comment>
<evidence type="ECO:0000313" key="7">
    <source>
        <dbReference type="Proteomes" id="UP001054902"/>
    </source>
</evidence>
<dbReference type="InterPro" id="IPR006843">
    <property type="entry name" value="PAP/fibrillin_dom"/>
</dbReference>
<reference evidence="6 7" key="1">
    <citation type="journal article" date="2021" name="Sci. Rep.">
        <title>The genome of the diatom Chaetoceros tenuissimus carries an ancient integrated fragment of an extant virus.</title>
        <authorList>
            <person name="Hongo Y."/>
            <person name="Kimura K."/>
            <person name="Takaki Y."/>
            <person name="Yoshida Y."/>
            <person name="Baba S."/>
            <person name="Kobayashi G."/>
            <person name="Nagasaki K."/>
            <person name="Hano T."/>
            <person name="Tomaru Y."/>
        </authorList>
    </citation>
    <scope>NUCLEOTIDE SEQUENCE [LARGE SCALE GENOMIC DNA]</scope>
    <source>
        <strain evidence="6 7">NIES-3715</strain>
    </source>
</reference>
<comment type="subcellular location">
    <subcellularLocation>
        <location evidence="1">Plastid</location>
    </subcellularLocation>
</comment>
<accession>A0AAD3CL42</accession>
<evidence type="ECO:0000256" key="2">
    <source>
        <dbReference type="ARBA" id="ARBA00022640"/>
    </source>
</evidence>
<dbReference type="Pfam" id="PF04755">
    <property type="entry name" value="PAP_fibrillin"/>
    <property type="match status" value="1"/>
</dbReference>
<feature type="signal peptide" evidence="4">
    <location>
        <begin position="1"/>
        <end position="20"/>
    </location>
</feature>
<dbReference type="EMBL" id="BLLK01000022">
    <property type="protein sequence ID" value="GFH46881.1"/>
    <property type="molecule type" value="Genomic_DNA"/>
</dbReference>
<feature type="domain" description="Plastid lipid-associated protein/fibrillin conserved" evidence="5">
    <location>
        <begin position="90"/>
        <end position="293"/>
    </location>
</feature>
<feature type="region of interest" description="Disordered" evidence="3">
    <location>
        <begin position="431"/>
        <end position="468"/>
    </location>
</feature>
<evidence type="ECO:0000256" key="1">
    <source>
        <dbReference type="ARBA" id="ARBA00004474"/>
    </source>
</evidence>
<keyword evidence="2" id="KW-0934">Plastid</keyword>
<feature type="compositionally biased region" description="Basic and acidic residues" evidence="3">
    <location>
        <begin position="431"/>
        <end position="453"/>
    </location>
</feature>
<keyword evidence="7" id="KW-1185">Reference proteome</keyword>
<evidence type="ECO:0000256" key="3">
    <source>
        <dbReference type="SAM" id="MobiDB-lite"/>
    </source>
</evidence>
<dbReference type="InterPro" id="IPR039633">
    <property type="entry name" value="PAP"/>
</dbReference>
<keyword evidence="4" id="KW-0732">Signal</keyword>
<feature type="compositionally biased region" description="Acidic residues" evidence="3">
    <location>
        <begin position="454"/>
        <end position="468"/>
    </location>
</feature>
<gene>
    <name evidence="6" type="ORF">CTEN210_03355</name>
</gene>
<dbReference type="SUPFAM" id="SSF58113">
    <property type="entry name" value="Apolipoprotein A-I"/>
    <property type="match status" value="1"/>
</dbReference>
<dbReference type="PANTHER" id="PTHR31906">
    <property type="entry name" value="PLASTID-LIPID-ASSOCIATED PROTEIN 4, CHLOROPLASTIC-RELATED"/>
    <property type="match status" value="1"/>
</dbReference>
<dbReference type="Proteomes" id="UP001054902">
    <property type="component" value="Unassembled WGS sequence"/>
</dbReference>
<evidence type="ECO:0000259" key="5">
    <source>
        <dbReference type="Pfam" id="PF04755"/>
    </source>
</evidence>
<sequence>MKIASCAIISLVLASQNVAAFAPLKNSQIVGSVSSITNKISTSLASAAPSDVESVPLEEFNKEGKPLSPIMKARNELLETAKELTDSSPTGLFITLPADRNEFMKAVARLEAIAPPTNDTFEPLMIGDWELVATAKKSTIDLLNPKSSNDKKLSLPKLYPKLKNSFSVTQRIRTANDDATLDSITRVDNVIEFDNEKEVEKPFLPAFLNPLKLSDAKLVLVHKAKVKSYLPFRINIQNTSIVLNVAGTSQQLTPEGADIFGVNIPSLTEWMNAGDFDTTYLDENVRISRGTIGVLEETRIFVKKGFDIDAIMSDDYIYSTPEETQIEKIASAVGDVAESIGSLANDVKDTIEKDIEGIKEDIDAAVDDVKTVVKDDMEKVADAVSEVKSAVINDEELEKAVDDAVEAVVETGKDVQESVEEGVKNLTDTVKDDVDKLKEKMEDLGDKALKTPETESEDDDEESESADE</sequence>
<dbReference type="AlphaFoldDB" id="A0AAD3CL42"/>
<dbReference type="GO" id="GO:0009536">
    <property type="term" value="C:plastid"/>
    <property type="evidence" value="ECO:0007669"/>
    <property type="project" value="UniProtKB-SubCell"/>
</dbReference>
<evidence type="ECO:0000256" key="4">
    <source>
        <dbReference type="SAM" id="SignalP"/>
    </source>
</evidence>
<name>A0AAD3CL42_9STRA</name>
<organism evidence="6 7">
    <name type="scientific">Chaetoceros tenuissimus</name>
    <dbReference type="NCBI Taxonomy" id="426638"/>
    <lineage>
        <taxon>Eukaryota</taxon>
        <taxon>Sar</taxon>
        <taxon>Stramenopiles</taxon>
        <taxon>Ochrophyta</taxon>
        <taxon>Bacillariophyta</taxon>
        <taxon>Coscinodiscophyceae</taxon>
        <taxon>Chaetocerotophycidae</taxon>
        <taxon>Chaetocerotales</taxon>
        <taxon>Chaetocerotaceae</taxon>
        <taxon>Chaetoceros</taxon>
    </lineage>
</organism>
<feature type="chain" id="PRO_5042283388" description="Plastid lipid-associated protein/fibrillin conserved domain-containing protein" evidence="4">
    <location>
        <begin position="21"/>
        <end position="468"/>
    </location>
</feature>
<proteinExistence type="predicted"/>
<evidence type="ECO:0000313" key="6">
    <source>
        <dbReference type="EMBL" id="GFH46881.1"/>
    </source>
</evidence>